<comment type="similarity">
    <text evidence="7">Belongs to the GlnE family.</text>
</comment>
<comment type="function">
    <text evidence="7">Involved in the regulation of glutamine synthetase GlnA, a key enzyme in the process to assimilate ammonia. When cellular nitrogen levels are high, the C-terminal adenylyl transferase (AT) inactivates GlnA by covalent transfer of an adenylyl group from ATP to specific tyrosine residue of GlnA, thus reducing its activity. Conversely, when nitrogen levels are low, the N-terminal adenylyl removase (AR) activates GlnA by removing the adenylyl group by phosphorolysis, increasing its activity. The regulatory region of GlnE binds the signal transduction protein PII (GlnB) which indicates the nitrogen status of the cell.</text>
</comment>
<evidence type="ECO:0000256" key="6">
    <source>
        <dbReference type="ARBA" id="ARBA00023268"/>
    </source>
</evidence>
<dbReference type="EMBL" id="CP000089">
    <property type="protein sequence ID" value="AAZ48060.1"/>
    <property type="molecule type" value="Genomic_DNA"/>
</dbReference>
<feature type="region of interest" description="Adenylyl removase" evidence="7">
    <location>
        <begin position="1"/>
        <end position="416"/>
    </location>
</feature>
<feature type="domain" description="Glutamate-ammonia ligase adenylyltransferase repeated" evidence="8">
    <location>
        <begin position="14"/>
        <end position="243"/>
    </location>
</feature>
<dbReference type="GO" id="GO:0016874">
    <property type="term" value="F:ligase activity"/>
    <property type="evidence" value="ECO:0007669"/>
    <property type="project" value="UniProtKB-KW"/>
</dbReference>
<keyword evidence="4 7" id="KW-0067">ATP-binding</keyword>
<evidence type="ECO:0000259" key="8">
    <source>
        <dbReference type="Pfam" id="PF03710"/>
    </source>
</evidence>
<dbReference type="NCBIfam" id="NF008292">
    <property type="entry name" value="PRK11072.1"/>
    <property type="match status" value="1"/>
</dbReference>
<proteinExistence type="inferred from homology"/>
<dbReference type="CDD" id="cd05401">
    <property type="entry name" value="NT_GlnE_GlnD_like"/>
    <property type="match status" value="2"/>
</dbReference>
<dbReference type="Pfam" id="PF03710">
    <property type="entry name" value="GlnE"/>
    <property type="match status" value="2"/>
</dbReference>
<keyword evidence="5 7" id="KW-0460">Magnesium</keyword>
<name>Q47AS1_DECAR</name>
<evidence type="ECO:0000256" key="7">
    <source>
        <dbReference type="HAMAP-Rule" id="MF_00802"/>
    </source>
</evidence>
<dbReference type="Gene3D" id="1.20.120.330">
    <property type="entry name" value="Nucleotidyltransferases domain 2"/>
    <property type="match status" value="2"/>
</dbReference>
<feature type="domain" description="Glutamate-ammonia ligase adenylyltransferase repeated" evidence="8">
    <location>
        <begin position="524"/>
        <end position="757"/>
    </location>
</feature>
<dbReference type="GO" id="GO:0000820">
    <property type="term" value="P:regulation of glutamine family amino acid metabolic process"/>
    <property type="evidence" value="ECO:0007669"/>
    <property type="project" value="UniProtKB-UniRule"/>
</dbReference>
<evidence type="ECO:0000256" key="1">
    <source>
        <dbReference type="ARBA" id="ARBA00022679"/>
    </source>
</evidence>
<evidence type="ECO:0000256" key="4">
    <source>
        <dbReference type="ARBA" id="ARBA00022840"/>
    </source>
</evidence>
<dbReference type="HAMAP" id="MF_00802">
    <property type="entry name" value="GlnE"/>
    <property type="match status" value="1"/>
</dbReference>
<dbReference type="EC" id="2.7.7.89" evidence="7"/>
<dbReference type="AlphaFoldDB" id="Q47AS1"/>
<protein>
    <recommendedName>
        <fullName evidence="7">Bifunctional glutamine synthetase adenylyltransferase/adenylyl-removing enzyme</fullName>
    </recommendedName>
    <alternativeName>
        <fullName evidence="7">ATP:glutamine synthetase adenylyltransferase</fullName>
    </alternativeName>
    <alternativeName>
        <fullName evidence="7">ATase</fullName>
    </alternativeName>
    <domain>
        <recommendedName>
            <fullName evidence="7">Glutamine synthetase adenylyl-L-tyrosine phosphorylase</fullName>
            <ecNumber evidence="7">2.7.7.89</ecNumber>
        </recommendedName>
        <alternativeName>
            <fullName evidence="7">Adenylyl removase</fullName>
            <shortName evidence="7">AR</shortName>
            <shortName evidence="7">AT-N</shortName>
        </alternativeName>
    </domain>
    <domain>
        <recommendedName>
            <fullName evidence="7">Glutamine synthetase adenylyl transferase</fullName>
            <ecNumber evidence="7">2.7.7.42</ecNumber>
        </recommendedName>
        <alternativeName>
            <fullName evidence="7">Adenylyl transferase</fullName>
            <shortName evidence="7">AT</shortName>
            <shortName evidence="7">AT-C</shortName>
        </alternativeName>
    </domain>
</protein>
<dbReference type="eggNOG" id="COG1391">
    <property type="taxonomic scope" value="Bacteria"/>
</dbReference>
<dbReference type="STRING" id="159087.Daro_3331"/>
<gene>
    <name evidence="7" type="primary">glnE</name>
    <name evidence="10" type="ordered locus">Daro_3331</name>
</gene>
<feature type="region of interest" description="Adenylyl transferase" evidence="7">
    <location>
        <begin position="424"/>
        <end position="899"/>
    </location>
</feature>
<dbReference type="Gene3D" id="1.20.120.1510">
    <property type="match status" value="1"/>
</dbReference>
<comment type="catalytic activity">
    <reaction evidence="7">
        <text>[glutamine synthetase]-O(4)-(5'-adenylyl)-L-tyrosine + phosphate = [glutamine synthetase]-L-tyrosine + ADP</text>
        <dbReference type="Rhea" id="RHEA:43716"/>
        <dbReference type="Rhea" id="RHEA-COMP:10660"/>
        <dbReference type="Rhea" id="RHEA-COMP:10661"/>
        <dbReference type="ChEBI" id="CHEBI:43474"/>
        <dbReference type="ChEBI" id="CHEBI:46858"/>
        <dbReference type="ChEBI" id="CHEBI:83624"/>
        <dbReference type="ChEBI" id="CHEBI:456216"/>
        <dbReference type="EC" id="2.7.7.89"/>
    </reaction>
</comment>
<dbReference type="GO" id="GO:0008882">
    <property type="term" value="F:[glutamate-ammonia-ligase] adenylyltransferase activity"/>
    <property type="evidence" value="ECO:0007669"/>
    <property type="project" value="UniProtKB-UniRule"/>
</dbReference>
<dbReference type="InterPro" id="IPR023057">
    <property type="entry name" value="GlnE"/>
</dbReference>
<accession>Q47AS1</accession>
<organism evidence="10">
    <name type="scientific">Dechloromonas aromatica (strain RCB)</name>
    <dbReference type="NCBI Taxonomy" id="159087"/>
    <lineage>
        <taxon>Bacteria</taxon>
        <taxon>Pseudomonadati</taxon>
        <taxon>Pseudomonadota</taxon>
        <taxon>Betaproteobacteria</taxon>
        <taxon>Rhodocyclales</taxon>
        <taxon>Azonexaceae</taxon>
        <taxon>Dechloromonas</taxon>
    </lineage>
</organism>
<dbReference type="SUPFAM" id="SSF81301">
    <property type="entry name" value="Nucleotidyltransferase"/>
    <property type="match status" value="2"/>
</dbReference>
<keyword evidence="10" id="KW-0436">Ligase</keyword>
<evidence type="ECO:0000259" key="9">
    <source>
        <dbReference type="Pfam" id="PF08335"/>
    </source>
</evidence>
<evidence type="ECO:0000256" key="5">
    <source>
        <dbReference type="ARBA" id="ARBA00022842"/>
    </source>
</evidence>
<dbReference type="KEGG" id="dar:Daro_3331"/>
<dbReference type="GO" id="GO:0000287">
    <property type="term" value="F:magnesium ion binding"/>
    <property type="evidence" value="ECO:0007669"/>
    <property type="project" value="UniProtKB-UniRule"/>
</dbReference>
<feature type="domain" description="PII-uridylyltransferase/Glutamine-synthetase adenylyltransferase" evidence="9">
    <location>
        <begin position="274"/>
        <end position="412"/>
    </location>
</feature>
<feature type="domain" description="PII-uridylyltransferase/Glutamine-synthetase adenylyltransferase" evidence="9">
    <location>
        <begin position="775"/>
        <end position="865"/>
    </location>
</feature>
<comment type="catalytic activity">
    <reaction evidence="7">
        <text>[glutamine synthetase]-L-tyrosine + ATP = [glutamine synthetase]-O(4)-(5'-adenylyl)-L-tyrosine + diphosphate</text>
        <dbReference type="Rhea" id="RHEA:18589"/>
        <dbReference type="Rhea" id="RHEA-COMP:10660"/>
        <dbReference type="Rhea" id="RHEA-COMP:10661"/>
        <dbReference type="ChEBI" id="CHEBI:30616"/>
        <dbReference type="ChEBI" id="CHEBI:33019"/>
        <dbReference type="ChEBI" id="CHEBI:46858"/>
        <dbReference type="ChEBI" id="CHEBI:83624"/>
        <dbReference type="EC" id="2.7.7.42"/>
    </reaction>
</comment>
<dbReference type="HOGENOM" id="CLU_006233_0_1_4"/>
<dbReference type="InterPro" id="IPR013546">
    <property type="entry name" value="PII_UdlTrfase/GS_AdlTrfase"/>
</dbReference>
<dbReference type="EC" id="2.7.7.42" evidence="7"/>
<evidence type="ECO:0000256" key="2">
    <source>
        <dbReference type="ARBA" id="ARBA00022695"/>
    </source>
</evidence>
<dbReference type="Gene3D" id="3.30.460.10">
    <property type="entry name" value="Beta Polymerase, domain 2"/>
    <property type="match status" value="2"/>
</dbReference>
<keyword evidence="3 7" id="KW-0547">Nucleotide-binding</keyword>
<dbReference type="FunFam" id="1.20.120.330:FF:000005">
    <property type="entry name" value="Bifunctional glutamine synthetase adenylyltransferase/adenylyl-removing enzyme"/>
    <property type="match status" value="1"/>
</dbReference>
<dbReference type="Pfam" id="PF08335">
    <property type="entry name" value="GlnD_UR_UTase"/>
    <property type="match status" value="2"/>
</dbReference>
<dbReference type="GO" id="GO:0005829">
    <property type="term" value="C:cytosol"/>
    <property type="evidence" value="ECO:0007669"/>
    <property type="project" value="TreeGrafter"/>
</dbReference>
<dbReference type="GO" id="GO:0047388">
    <property type="term" value="F:[glutamine synthetase]-adenylyl-L-tyrosine phosphorylase activity"/>
    <property type="evidence" value="ECO:0007669"/>
    <property type="project" value="UniProtKB-EC"/>
</dbReference>
<dbReference type="PANTHER" id="PTHR30621">
    <property type="entry name" value="GLUTAMINE SYNTHETASE ADENYLYLTRANSFERASE"/>
    <property type="match status" value="1"/>
</dbReference>
<dbReference type="InterPro" id="IPR043519">
    <property type="entry name" value="NT_sf"/>
</dbReference>
<dbReference type="SUPFAM" id="SSF81593">
    <property type="entry name" value="Nucleotidyltransferase substrate binding subunit/domain"/>
    <property type="match status" value="2"/>
</dbReference>
<keyword evidence="1 7" id="KW-0808">Transferase</keyword>
<dbReference type="InterPro" id="IPR005190">
    <property type="entry name" value="GlnE_rpt_dom"/>
</dbReference>
<comment type="cofactor">
    <cofactor evidence="7">
        <name>Mg(2+)</name>
        <dbReference type="ChEBI" id="CHEBI:18420"/>
    </cofactor>
</comment>
<dbReference type="OrthoDB" id="9759366at2"/>
<dbReference type="PANTHER" id="PTHR30621:SF0">
    <property type="entry name" value="BIFUNCTIONAL GLUTAMINE SYNTHETASE ADENYLYLTRANSFERASE_ADENYLYL-REMOVING ENZYME"/>
    <property type="match status" value="1"/>
</dbReference>
<dbReference type="FunFam" id="3.30.460.10:FF:000009">
    <property type="entry name" value="Bifunctional glutamine synthetase adenylyltransferase/adenylyl-removing enzyme"/>
    <property type="match status" value="1"/>
</dbReference>
<evidence type="ECO:0000313" key="10">
    <source>
        <dbReference type="EMBL" id="AAZ48060.1"/>
    </source>
</evidence>
<evidence type="ECO:0000256" key="3">
    <source>
        <dbReference type="ARBA" id="ARBA00022741"/>
    </source>
</evidence>
<keyword evidence="6 7" id="KW-0511">Multifunctional enzyme</keyword>
<dbReference type="GO" id="GO:0005524">
    <property type="term" value="F:ATP binding"/>
    <property type="evidence" value="ECO:0007669"/>
    <property type="project" value="UniProtKB-UniRule"/>
</dbReference>
<sequence>MDTTLDPRWKAAVDHSRYLANLLNSRPDLIPELAATWQQPLSEELLLAPLQREFADDDAVRSVLRRLRHRAMAHLILRDLGGLAPLAEIVESMTLLADVTTNFALDYYHRQLVATYGEPLDKQGRPQRLLIIGMGKLGGRELNVSSDVDYIFIYPEDGDTAGPKSIENFDFFTRLGKRIIGALGDLTADGQVFRVDMRLRPNGDSGPLVCSLDALENYFITQGREWERYAWIKGRTMNAGANLQPEWVTAMQKIGRPFVFRKYLDFGAINAMRDLHAQIRREVARKDMADHVKLGPGGIREIEFMAQVFQLIRGGRDMALQIRPTLSVLALLVDRKLIPAETEQELREAYVFLRRLEHRLQYVEDKQTHMLPLEDSEKAKIARSMDFPDWASMLAVLDDHRNKVSRHFEAVFSDPEAGEHPLIGLWQGQMDEETAIEAFGNLGFRHPREAITRLAELRASSRYQQLPATNRSRLDAVGPRLIEAAGATGAPDTTLARGITFLEAIARRGSYLALLQQYPMALRRVADMICASNWAAEYLNRHPLLLDELLDPRLYEIATDWTGFRENLRANLAQHAGDTEREMDILREVHHGQVFRLLAQDLAGLQTIEHLSDHLTELADTIVQETLPLCWKTIKKRHCETPKFAIIGYGKMGGKELGYASDLDLVYLYEDDDQDAPENYTRLGQRLNSWLSSQTSAGILFETDLRLRPNGDSGLLAVSVDAFRDYELNNAWVWEHQALTRARFCAGDPAVGQRFEEIRCEILRQPRDLAKLKEEVVAMRRKMLDAHASKSETEFGLKHDIGGIVDVEFIVQYLILGYAHQHASLTGNLGNIALLRMAGELGLIDPLQAEAAGNAYREYRRLQHARRLSANPKALVPREAVEPHIAAVETLWESVFSTR</sequence>
<keyword evidence="2 7" id="KW-0548">Nucleotidyltransferase</keyword>
<reference evidence="10" key="1">
    <citation type="submission" date="2005-08" db="EMBL/GenBank/DDBJ databases">
        <title>Complete sequence of Dechloromonas aromatica RCB.</title>
        <authorList>
            <person name="Salinero K.K."/>
            <person name="Copeland A."/>
            <person name="Lucas S."/>
            <person name="Lapidus A."/>
            <person name="Barry K."/>
            <person name="Detter J.C."/>
            <person name="Glavina T."/>
            <person name="Hammon N."/>
            <person name="Israni S."/>
            <person name="Pitluck S."/>
            <person name="Di Bartolo G."/>
            <person name="Trong S."/>
            <person name="Schmutz J."/>
            <person name="Larimer F."/>
            <person name="Land M."/>
            <person name="Ivanova N."/>
            <person name="Richardson P."/>
        </authorList>
    </citation>
    <scope>NUCLEOTIDE SEQUENCE</scope>
    <source>
        <strain evidence="10">RCB</strain>
    </source>
</reference>